<dbReference type="AlphaFoldDB" id="A0A3N4L948"/>
<evidence type="ECO:0000256" key="2">
    <source>
        <dbReference type="ARBA" id="ARBA00022857"/>
    </source>
</evidence>
<dbReference type="Gene3D" id="1.10.1040.10">
    <property type="entry name" value="N-(1-d-carboxylethyl)-l-norvaline Dehydrogenase, domain 2"/>
    <property type="match status" value="1"/>
</dbReference>
<dbReference type="OrthoDB" id="73846at2759"/>
<protein>
    <submittedName>
        <fullName evidence="6">6-phosphogluconate dehydrogenase C-terminal domain-like protein</fullName>
    </submittedName>
</protein>
<feature type="domain" description="Ketopantoate reductase C-terminal" evidence="5">
    <location>
        <begin position="235"/>
        <end position="366"/>
    </location>
</feature>
<reference evidence="6 7" key="1">
    <citation type="journal article" date="2018" name="Nat. Ecol. Evol.">
        <title>Pezizomycetes genomes reveal the molecular basis of ectomycorrhizal truffle lifestyle.</title>
        <authorList>
            <person name="Murat C."/>
            <person name="Payen T."/>
            <person name="Noel B."/>
            <person name="Kuo A."/>
            <person name="Morin E."/>
            <person name="Chen J."/>
            <person name="Kohler A."/>
            <person name="Krizsan K."/>
            <person name="Balestrini R."/>
            <person name="Da Silva C."/>
            <person name="Montanini B."/>
            <person name="Hainaut M."/>
            <person name="Levati E."/>
            <person name="Barry K.W."/>
            <person name="Belfiori B."/>
            <person name="Cichocki N."/>
            <person name="Clum A."/>
            <person name="Dockter R.B."/>
            <person name="Fauchery L."/>
            <person name="Guy J."/>
            <person name="Iotti M."/>
            <person name="Le Tacon F."/>
            <person name="Lindquist E.A."/>
            <person name="Lipzen A."/>
            <person name="Malagnac F."/>
            <person name="Mello A."/>
            <person name="Molinier V."/>
            <person name="Miyauchi S."/>
            <person name="Poulain J."/>
            <person name="Riccioni C."/>
            <person name="Rubini A."/>
            <person name="Sitrit Y."/>
            <person name="Splivallo R."/>
            <person name="Traeger S."/>
            <person name="Wang M."/>
            <person name="Zifcakova L."/>
            <person name="Wipf D."/>
            <person name="Zambonelli A."/>
            <person name="Paolocci F."/>
            <person name="Nowrousian M."/>
            <person name="Ottonello S."/>
            <person name="Baldrian P."/>
            <person name="Spatafora J.W."/>
            <person name="Henrissat B."/>
            <person name="Nagy L.G."/>
            <person name="Aury J.M."/>
            <person name="Wincker P."/>
            <person name="Grigoriev I.V."/>
            <person name="Bonfante P."/>
            <person name="Martin F.M."/>
        </authorList>
    </citation>
    <scope>NUCLEOTIDE SEQUENCE [LARGE SCALE GENOMIC DNA]</scope>
    <source>
        <strain evidence="6 7">ATCC MYA-4762</strain>
    </source>
</reference>
<keyword evidence="2" id="KW-0521">NADP</keyword>
<evidence type="ECO:0000259" key="5">
    <source>
        <dbReference type="Pfam" id="PF08546"/>
    </source>
</evidence>
<dbReference type="InterPro" id="IPR036291">
    <property type="entry name" value="NAD(P)-bd_dom_sf"/>
</dbReference>
<dbReference type="FunCoup" id="A0A3N4L948">
    <property type="interactions" value="119"/>
</dbReference>
<dbReference type="Pfam" id="PF08546">
    <property type="entry name" value="ApbA_C"/>
    <property type="match status" value="1"/>
</dbReference>
<dbReference type="PANTHER" id="PTHR43765:SF2">
    <property type="entry name" value="2-DEHYDROPANTOATE 2-REDUCTASE"/>
    <property type="match status" value="1"/>
</dbReference>
<dbReference type="PANTHER" id="PTHR43765">
    <property type="entry name" value="2-DEHYDROPANTOATE 2-REDUCTASE-RELATED"/>
    <property type="match status" value="1"/>
</dbReference>
<feature type="domain" description="Ketopantoate reductase N-terminal" evidence="4">
    <location>
        <begin position="9"/>
        <end position="186"/>
    </location>
</feature>
<gene>
    <name evidence="6" type="ORF">L211DRAFT_794163</name>
</gene>
<evidence type="ECO:0000256" key="1">
    <source>
        <dbReference type="ARBA" id="ARBA00007870"/>
    </source>
</evidence>
<dbReference type="InterPro" id="IPR050838">
    <property type="entry name" value="Ketopantoate_reductase"/>
</dbReference>
<evidence type="ECO:0000313" key="6">
    <source>
        <dbReference type="EMBL" id="RPB19413.1"/>
    </source>
</evidence>
<accession>A0A3N4L948</accession>
<dbReference type="Proteomes" id="UP000267821">
    <property type="component" value="Unassembled WGS sequence"/>
</dbReference>
<dbReference type="InParanoid" id="A0A3N4L948"/>
<keyword evidence="3" id="KW-0560">Oxidoreductase</keyword>
<dbReference type="EMBL" id="ML121589">
    <property type="protein sequence ID" value="RPB19413.1"/>
    <property type="molecule type" value="Genomic_DNA"/>
</dbReference>
<sequence>MTAPPPPRIHIVGLGNLGCLVAHALRSIHPRRPVTLFTHKTSVARMFDSHYGGLITVERNRLAVSRKGFDVEISSMAIENLLPYAKPLSPQKEDEKIDHLIVTTRAPHAKKALQPLIRRLTPQSTIAFVQNGLEVVEEINSLYFPDPETRPNYLLGVWPHGIFSPKEPLFEPFRVVIGSSARLKLGVMLPTIEGLPDLTKTPAHAALPPTAAYLLSSLLSAEDLAGMYVAPQEVIASQLERFALNAVIYPLTVMFDCQNGALLHNSHAAQVVKVLLHEISKVFCKLPELEKLHNKELRFSEETLYNTFVKVVRYNGEKESPMLQEVKKGIPTEVEYLNGWIVRKGEELGVECKGNYMMFHVVKAKEKMAARERERELPIEGLETNF</sequence>
<dbReference type="InterPro" id="IPR008927">
    <property type="entry name" value="6-PGluconate_DH-like_C_sf"/>
</dbReference>
<dbReference type="GO" id="GO:0008677">
    <property type="term" value="F:2-dehydropantoate 2-reductase activity"/>
    <property type="evidence" value="ECO:0007669"/>
    <property type="project" value="TreeGrafter"/>
</dbReference>
<dbReference type="InterPro" id="IPR013328">
    <property type="entry name" value="6PGD_dom2"/>
</dbReference>
<dbReference type="STRING" id="1051890.A0A3N4L948"/>
<dbReference type="Pfam" id="PF02558">
    <property type="entry name" value="ApbA"/>
    <property type="match status" value="1"/>
</dbReference>
<evidence type="ECO:0000313" key="7">
    <source>
        <dbReference type="Proteomes" id="UP000267821"/>
    </source>
</evidence>
<dbReference type="InterPro" id="IPR013752">
    <property type="entry name" value="KPA_reductase"/>
</dbReference>
<name>A0A3N4L948_9PEZI</name>
<keyword evidence="7" id="KW-1185">Reference proteome</keyword>
<dbReference type="SUPFAM" id="SSF51735">
    <property type="entry name" value="NAD(P)-binding Rossmann-fold domains"/>
    <property type="match status" value="1"/>
</dbReference>
<dbReference type="GO" id="GO:0050661">
    <property type="term" value="F:NADP binding"/>
    <property type="evidence" value="ECO:0007669"/>
    <property type="project" value="TreeGrafter"/>
</dbReference>
<evidence type="ECO:0000256" key="3">
    <source>
        <dbReference type="ARBA" id="ARBA00023002"/>
    </source>
</evidence>
<organism evidence="6 7">
    <name type="scientific">Terfezia boudieri ATCC MYA-4762</name>
    <dbReference type="NCBI Taxonomy" id="1051890"/>
    <lineage>
        <taxon>Eukaryota</taxon>
        <taxon>Fungi</taxon>
        <taxon>Dikarya</taxon>
        <taxon>Ascomycota</taxon>
        <taxon>Pezizomycotina</taxon>
        <taxon>Pezizomycetes</taxon>
        <taxon>Pezizales</taxon>
        <taxon>Pezizaceae</taxon>
        <taxon>Terfezia</taxon>
    </lineage>
</organism>
<dbReference type="SUPFAM" id="SSF48179">
    <property type="entry name" value="6-phosphogluconate dehydrogenase C-terminal domain-like"/>
    <property type="match status" value="1"/>
</dbReference>
<dbReference type="GO" id="GO:0005739">
    <property type="term" value="C:mitochondrion"/>
    <property type="evidence" value="ECO:0007669"/>
    <property type="project" value="TreeGrafter"/>
</dbReference>
<proteinExistence type="inferred from homology"/>
<dbReference type="InterPro" id="IPR013332">
    <property type="entry name" value="KPR_N"/>
</dbReference>
<dbReference type="Gene3D" id="3.40.50.720">
    <property type="entry name" value="NAD(P)-binding Rossmann-like Domain"/>
    <property type="match status" value="1"/>
</dbReference>
<comment type="similarity">
    <text evidence="1">Belongs to the ketopantoate reductase family.</text>
</comment>
<evidence type="ECO:0000259" key="4">
    <source>
        <dbReference type="Pfam" id="PF02558"/>
    </source>
</evidence>